<dbReference type="CDD" id="cd02573">
    <property type="entry name" value="PseudoU_synth_EcTruB"/>
    <property type="match status" value="1"/>
</dbReference>
<reference evidence="8 9" key="1">
    <citation type="journal article" date="2016" name="Nat. Commun.">
        <title>Thousands of microbial genomes shed light on interconnected biogeochemical processes in an aquifer system.</title>
        <authorList>
            <person name="Anantharaman K."/>
            <person name="Brown C.T."/>
            <person name="Hug L.A."/>
            <person name="Sharon I."/>
            <person name="Castelle C.J."/>
            <person name="Probst A.J."/>
            <person name="Thomas B.C."/>
            <person name="Singh A."/>
            <person name="Wilkins M.J."/>
            <person name="Karaoz U."/>
            <person name="Brodie E.L."/>
            <person name="Williams K.H."/>
            <person name="Hubbard S.S."/>
            <person name="Banfield J.F."/>
        </authorList>
    </citation>
    <scope>NUCLEOTIDE SEQUENCE [LARGE SCALE GENOMIC DNA]</scope>
</reference>
<dbReference type="InterPro" id="IPR020103">
    <property type="entry name" value="PsdUridine_synth_cat_dom_sf"/>
</dbReference>
<evidence type="ECO:0000256" key="3">
    <source>
        <dbReference type="ARBA" id="ARBA00022694"/>
    </source>
</evidence>
<sequence>MEDKSGFLILNKPAGPTSHDMIYKLRRLTGIKKIGHAGTLDPFARGVLIVAVGREATREIGRFVKLDKEYSAVLRLGATTDTYDPTGNITTKPDSEYTKPDSETIKPVMQKFIGKQTQVPPMYSAKKINGKKLYELARKGVEVERAPVAINIYELELSSYDWPLLAIRVKCSSGTYIRALAHDIGQALGCGAYLEELTRTAVGDFQIANAKTLEELEKTGWEKCLFV</sequence>
<dbReference type="NCBIfam" id="TIGR00431">
    <property type="entry name" value="TruB"/>
    <property type="match status" value="1"/>
</dbReference>
<evidence type="ECO:0000259" key="6">
    <source>
        <dbReference type="Pfam" id="PF01509"/>
    </source>
</evidence>
<evidence type="ECO:0000256" key="5">
    <source>
        <dbReference type="HAMAP-Rule" id="MF_01080"/>
    </source>
</evidence>
<dbReference type="SUPFAM" id="SSF55120">
    <property type="entry name" value="Pseudouridine synthase"/>
    <property type="match status" value="1"/>
</dbReference>
<evidence type="ECO:0000256" key="1">
    <source>
        <dbReference type="ARBA" id="ARBA00000385"/>
    </source>
</evidence>
<dbReference type="Pfam" id="PF16198">
    <property type="entry name" value="TruB_C_2"/>
    <property type="match status" value="1"/>
</dbReference>
<protein>
    <recommendedName>
        <fullName evidence="5">tRNA pseudouridine synthase B</fullName>
        <ecNumber evidence="5">5.4.99.25</ecNumber>
    </recommendedName>
    <alternativeName>
        <fullName evidence="5">tRNA pseudouridine(55) synthase</fullName>
        <shortName evidence="5">Psi55 synthase</shortName>
    </alternativeName>
    <alternativeName>
        <fullName evidence="5">tRNA pseudouridylate synthase</fullName>
    </alternativeName>
    <alternativeName>
        <fullName evidence="5">tRNA-uridine isomerase</fullName>
    </alternativeName>
</protein>
<feature type="domain" description="Pseudouridine synthase II N-terminal" evidence="6">
    <location>
        <begin position="26"/>
        <end position="177"/>
    </location>
</feature>
<feature type="domain" description="tRNA pseudouridylate synthase B C-terminal" evidence="7">
    <location>
        <begin position="178"/>
        <end position="219"/>
    </location>
</feature>
<comment type="caution">
    <text evidence="8">The sequence shown here is derived from an EMBL/GenBank/DDBJ whole genome shotgun (WGS) entry which is preliminary data.</text>
</comment>
<dbReference type="GO" id="GO:0160148">
    <property type="term" value="F:tRNA pseudouridine(55) synthase activity"/>
    <property type="evidence" value="ECO:0007669"/>
    <property type="project" value="UniProtKB-EC"/>
</dbReference>
<gene>
    <name evidence="5" type="primary">truB</name>
    <name evidence="8" type="ORF">A2227_00580</name>
</gene>
<organism evidence="8 9">
    <name type="scientific">Candidatus Falkowbacteria bacterium RIFOXYA2_FULL_47_19</name>
    <dbReference type="NCBI Taxonomy" id="1797994"/>
    <lineage>
        <taxon>Bacteria</taxon>
        <taxon>Candidatus Falkowiibacteriota</taxon>
    </lineage>
</organism>
<keyword evidence="4 5" id="KW-0413">Isomerase</keyword>
<dbReference type="GO" id="GO:1990481">
    <property type="term" value="P:mRNA pseudouridine synthesis"/>
    <property type="evidence" value="ECO:0007669"/>
    <property type="project" value="TreeGrafter"/>
</dbReference>
<dbReference type="InterPro" id="IPR032819">
    <property type="entry name" value="TruB_C"/>
</dbReference>
<dbReference type="Proteomes" id="UP000178367">
    <property type="component" value="Unassembled WGS sequence"/>
</dbReference>
<keyword evidence="3 5" id="KW-0819">tRNA processing</keyword>
<dbReference type="GO" id="GO:0031119">
    <property type="term" value="P:tRNA pseudouridine synthesis"/>
    <property type="evidence" value="ECO:0007669"/>
    <property type="project" value="UniProtKB-UniRule"/>
</dbReference>
<dbReference type="GO" id="GO:0003723">
    <property type="term" value="F:RNA binding"/>
    <property type="evidence" value="ECO:0007669"/>
    <property type="project" value="InterPro"/>
</dbReference>
<evidence type="ECO:0000313" key="9">
    <source>
        <dbReference type="Proteomes" id="UP000178367"/>
    </source>
</evidence>
<dbReference type="HAMAP" id="MF_01080">
    <property type="entry name" value="TruB_bact"/>
    <property type="match status" value="1"/>
</dbReference>
<evidence type="ECO:0000256" key="4">
    <source>
        <dbReference type="ARBA" id="ARBA00023235"/>
    </source>
</evidence>
<comment type="function">
    <text evidence="5">Responsible for synthesis of pseudouridine from uracil-55 in the psi GC loop of transfer RNAs.</text>
</comment>
<comment type="similarity">
    <text evidence="2 5">Belongs to the pseudouridine synthase TruB family. Type 1 subfamily.</text>
</comment>
<dbReference type="EMBL" id="MFGB01000020">
    <property type="protein sequence ID" value="OGF25688.1"/>
    <property type="molecule type" value="Genomic_DNA"/>
</dbReference>
<name>A0A1F5SG36_9BACT</name>
<dbReference type="AlphaFoldDB" id="A0A1F5SG36"/>
<accession>A0A1F5SG36</accession>
<evidence type="ECO:0000259" key="7">
    <source>
        <dbReference type="Pfam" id="PF16198"/>
    </source>
</evidence>
<dbReference type="PANTHER" id="PTHR13767:SF2">
    <property type="entry name" value="PSEUDOURIDYLATE SYNTHASE TRUB1"/>
    <property type="match status" value="1"/>
</dbReference>
<proteinExistence type="inferred from homology"/>
<dbReference type="InterPro" id="IPR014780">
    <property type="entry name" value="tRNA_psdUridine_synth_TruB"/>
</dbReference>
<dbReference type="EC" id="5.4.99.25" evidence="5"/>
<dbReference type="InterPro" id="IPR002501">
    <property type="entry name" value="PsdUridine_synth_N"/>
</dbReference>
<dbReference type="Pfam" id="PF01509">
    <property type="entry name" value="TruB_N"/>
    <property type="match status" value="1"/>
</dbReference>
<dbReference type="Gene3D" id="3.30.2350.10">
    <property type="entry name" value="Pseudouridine synthase"/>
    <property type="match status" value="1"/>
</dbReference>
<feature type="active site" description="Nucleophile" evidence="5">
    <location>
        <position position="41"/>
    </location>
</feature>
<comment type="catalytic activity">
    <reaction evidence="1 5">
        <text>uridine(55) in tRNA = pseudouridine(55) in tRNA</text>
        <dbReference type="Rhea" id="RHEA:42532"/>
        <dbReference type="Rhea" id="RHEA-COMP:10101"/>
        <dbReference type="Rhea" id="RHEA-COMP:10102"/>
        <dbReference type="ChEBI" id="CHEBI:65314"/>
        <dbReference type="ChEBI" id="CHEBI:65315"/>
        <dbReference type="EC" id="5.4.99.25"/>
    </reaction>
</comment>
<evidence type="ECO:0000313" key="8">
    <source>
        <dbReference type="EMBL" id="OGF25688.1"/>
    </source>
</evidence>
<dbReference type="PANTHER" id="PTHR13767">
    <property type="entry name" value="TRNA-PSEUDOURIDINE SYNTHASE"/>
    <property type="match status" value="1"/>
</dbReference>
<dbReference type="STRING" id="1797994.A2227_00580"/>
<evidence type="ECO:0000256" key="2">
    <source>
        <dbReference type="ARBA" id="ARBA00005642"/>
    </source>
</evidence>